<dbReference type="Proteomes" id="UP001385892">
    <property type="component" value="Unassembled WGS sequence"/>
</dbReference>
<dbReference type="PROSITE" id="PS51318">
    <property type="entry name" value="TAT"/>
    <property type="match status" value="1"/>
</dbReference>
<dbReference type="NCBIfam" id="NF037995">
    <property type="entry name" value="TRAP_S1"/>
    <property type="match status" value="1"/>
</dbReference>
<evidence type="ECO:0000256" key="3">
    <source>
        <dbReference type="ARBA" id="ARBA00022448"/>
    </source>
</evidence>
<dbReference type="Gene3D" id="3.40.190.170">
    <property type="entry name" value="Bacterial extracellular solute-binding protein, family 7"/>
    <property type="match status" value="1"/>
</dbReference>
<dbReference type="CDD" id="cd13603">
    <property type="entry name" value="PBP2_TRAP_Siap_TeaA_like"/>
    <property type="match status" value="1"/>
</dbReference>
<dbReference type="InterPro" id="IPR038404">
    <property type="entry name" value="TRAP_DctP_sf"/>
</dbReference>
<proteinExistence type="inferred from homology"/>
<reference evidence="6 7" key="1">
    <citation type="submission" date="2024-03" db="EMBL/GenBank/DDBJ databases">
        <title>Novel species of the genus Variovorax.</title>
        <authorList>
            <person name="Liu Q."/>
            <person name="Xin Y.-H."/>
        </authorList>
    </citation>
    <scope>NUCLEOTIDE SEQUENCE [LARGE SCALE GENOMIC DNA]</scope>
    <source>
        <strain evidence="6 7">KACC 18900</strain>
    </source>
</reference>
<evidence type="ECO:0000256" key="1">
    <source>
        <dbReference type="ARBA" id="ARBA00004196"/>
    </source>
</evidence>
<dbReference type="Pfam" id="PF03480">
    <property type="entry name" value="DctP"/>
    <property type="match status" value="1"/>
</dbReference>
<evidence type="ECO:0000256" key="4">
    <source>
        <dbReference type="ARBA" id="ARBA00022729"/>
    </source>
</evidence>
<protein>
    <submittedName>
        <fullName evidence="6">TRAP transporter substrate-binding protein</fullName>
    </submittedName>
</protein>
<keyword evidence="4" id="KW-0732">Signal</keyword>
<organism evidence="6 7">
    <name type="scientific">Variovorax rhizosphaerae</name>
    <dbReference type="NCBI Taxonomy" id="1836200"/>
    <lineage>
        <taxon>Bacteria</taxon>
        <taxon>Pseudomonadati</taxon>
        <taxon>Pseudomonadota</taxon>
        <taxon>Betaproteobacteria</taxon>
        <taxon>Burkholderiales</taxon>
        <taxon>Comamonadaceae</taxon>
        <taxon>Variovorax</taxon>
    </lineage>
</organism>
<evidence type="ECO:0000256" key="5">
    <source>
        <dbReference type="SAM" id="MobiDB-lite"/>
    </source>
</evidence>
<dbReference type="InterPro" id="IPR006311">
    <property type="entry name" value="TAT_signal"/>
</dbReference>
<sequence>MTQENIPSSSLAAAGHEASQSGALPSRSRRQAFKQIAALGSAVLAPSLLLRPSSAYAAGAEFSYKLGIALQPSHPTTAGLQEACATILRESKGRLAIEVFPNSQLGSDTDMISQVRSGAIDFVSTAGLIWGTLIPVASISGVGFAFPDYDAVFNAMDGELGAHIRGGFAKAGLLPQTKIWDHGFRQVTSSNRQIKAPQDLSGFKLRVPLSPALTSLFKAFGAAPAGINMAEVYTSLQTKIVDGQENPLTIIETAKLYEVQKFCSMTSHVWDGFWLVANLRKWNALPEDLRQLASTTFDAQALRQRQAVRALNTRLADELKGKGMTFNTPELAPFRQELRKSGFYADWKKKFGPEAWAILEKYSGTLA</sequence>
<comment type="similarity">
    <text evidence="2">Belongs to the bacterial solute-binding protein 7 family.</text>
</comment>
<comment type="caution">
    <text evidence="6">The sequence shown here is derived from an EMBL/GenBank/DDBJ whole genome shotgun (WGS) entry which is preliminary data.</text>
</comment>
<keyword evidence="7" id="KW-1185">Reference proteome</keyword>
<dbReference type="InterPro" id="IPR004682">
    <property type="entry name" value="TRAP_DctP"/>
</dbReference>
<gene>
    <name evidence="6" type="ORF">WKW82_28065</name>
</gene>
<name>A0ABU8WSY1_9BURK</name>
<evidence type="ECO:0000313" key="6">
    <source>
        <dbReference type="EMBL" id="MEJ8850524.1"/>
    </source>
</evidence>
<evidence type="ECO:0000256" key="2">
    <source>
        <dbReference type="ARBA" id="ARBA00009023"/>
    </source>
</evidence>
<evidence type="ECO:0000313" key="7">
    <source>
        <dbReference type="Proteomes" id="UP001385892"/>
    </source>
</evidence>
<dbReference type="NCBIfam" id="TIGR00787">
    <property type="entry name" value="dctP"/>
    <property type="match status" value="1"/>
</dbReference>
<dbReference type="PIRSF" id="PIRSF006470">
    <property type="entry name" value="DctB"/>
    <property type="match status" value="1"/>
</dbReference>
<keyword evidence="3" id="KW-0813">Transport</keyword>
<comment type="subcellular location">
    <subcellularLocation>
        <location evidence="1">Cell envelope</location>
    </subcellularLocation>
</comment>
<accession>A0ABU8WSY1</accession>
<dbReference type="PANTHER" id="PTHR33376:SF4">
    <property type="entry name" value="SIALIC ACID-BINDING PERIPLASMIC PROTEIN SIAP"/>
    <property type="match status" value="1"/>
</dbReference>
<feature type="region of interest" description="Disordered" evidence="5">
    <location>
        <begin position="1"/>
        <end position="26"/>
    </location>
</feature>
<dbReference type="InterPro" id="IPR018389">
    <property type="entry name" value="DctP_fam"/>
</dbReference>
<dbReference type="PANTHER" id="PTHR33376">
    <property type="match status" value="1"/>
</dbReference>
<feature type="compositionally biased region" description="Polar residues" evidence="5">
    <location>
        <begin position="1"/>
        <end position="11"/>
    </location>
</feature>
<dbReference type="EMBL" id="JBBKZT010000015">
    <property type="protein sequence ID" value="MEJ8850524.1"/>
    <property type="molecule type" value="Genomic_DNA"/>
</dbReference>